<name>A0A222P2E8_9GAMM</name>
<dbReference type="OrthoDB" id="5642915at2"/>
<evidence type="ECO:0000313" key="2">
    <source>
        <dbReference type="Proteomes" id="UP000201728"/>
    </source>
</evidence>
<reference evidence="1 2" key="1">
    <citation type="submission" date="2016-07" db="EMBL/GenBank/DDBJ databases">
        <authorList>
            <person name="Hassler H."/>
        </authorList>
    </citation>
    <scope>NUCLEOTIDE SEQUENCE [LARGE SCALE GENOMIC DNA]</scope>
    <source>
        <strain evidence="1 2">CDC-D5610</strain>
    </source>
</reference>
<keyword evidence="2" id="KW-1185">Reference proteome</keyword>
<protein>
    <submittedName>
        <fullName evidence="1">Uncharacterized protein</fullName>
    </submittedName>
</protein>
<dbReference type="AlphaFoldDB" id="A0A222P2E8"/>
<organism evidence="1 2">
    <name type="scientific">Legionella clemsonensis</name>
    <dbReference type="NCBI Taxonomy" id="1867846"/>
    <lineage>
        <taxon>Bacteria</taxon>
        <taxon>Pseudomonadati</taxon>
        <taxon>Pseudomonadota</taxon>
        <taxon>Gammaproteobacteria</taxon>
        <taxon>Legionellales</taxon>
        <taxon>Legionellaceae</taxon>
        <taxon>Legionella</taxon>
    </lineage>
</organism>
<dbReference type="EMBL" id="CP016397">
    <property type="protein sequence ID" value="ASQ46009.1"/>
    <property type="molecule type" value="Genomic_DNA"/>
</dbReference>
<dbReference type="KEGG" id="lcd:clem_07280"/>
<proteinExistence type="predicted"/>
<evidence type="ECO:0000313" key="1">
    <source>
        <dbReference type="EMBL" id="ASQ46009.1"/>
    </source>
</evidence>
<accession>A0A222P2E8</accession>
<dbReference type="Proteomes" id="UP000201728">
    <property type="component" value="Chromosome"/>
</dbReference>
<gene>
    <name evidence="1" type="ORF">clem_07280</name>
</gene>
<sequence>MGKKVLFAFAGTGDTAKNLEQKYEKEAFDTDVIRIYFNGCQDKAIGGRTPGIGYISPNLDTVARKLRTCFNDDGVLSLRTLKQEFGNAVVIRGVENEKKFKVDDINMTGFSRGAVTTFAVARHLDDLEIPMSLFASDPVPGNPKQITHHRSTSFNKNFDLSHCENLKKAIVILGAYQKNINPLHNKFFRQMAPVFNKNCQSAVYTVPKAQHLSWSDFAENHELDFLYNQVLTTELNVYSEEHASLFFTPKVLQQKFHAGVDGRVQLPNRYKEKLWDTLSIENTTIKKSDSVKMGLALYVLDAAPKFDDKTKLYKTIKKNTAEGTALREFLVEFESINQYLLAKNKHIAQPLDDVKLAVHQLLASYPIGRATHLQKENLQKAILSILQTTLKDKIPNKAYSTLKNLMEDFLKTNIVFHLDLAKYIDESETFQAGPTPVSDPEQYFVDIASIKDADNLAERLYHMSERSRARNYEKYGPNLSTLIKDEKQLGDIIRFLPPDKIARTLKNPQIKQLLNNIDAINTVMGKLFTAEQRKQVFVSVKEVIPSMEFNFEQLGQLMQYLSFDKNKQLLELVSFDKIEENSPTDAIKLLEQLSLQQINQLLPFMALHLKKIIAQSDNPAELQNLQTWLSEKIEDASGQKMLDAIFSEQPKTNPTSRFKARLQTISAEPGEKQEKQIKII</sequence>
<dbReference type="RefSeq" id="WP_094091007.1">
    <property type="nucleotide sequence ID" value="NZ_CP016397.1"/>
</dbReference>